<feature type="signal peptide" evidence="6">
    <location>
        <begin position="1"/>
        <end position="26"/>
    </location>
</feature>
<dbReference type="CDD" id="cd01140">
    <property type="entry name" value="FatB"/>
    <property type="match status" value="1"/>
</dbReference>
<keyword evidence="3" id="KW-0813">Transport</keyword>
<feature type="chain" id="PRO_5042284639" evidence="6">
    <location>
        <begin position="27"/>
        <end position="323"/>
    </location>
</feature>
<reference evidence="8 9" key="1">
    <citation type="submission" date="2017-03" db="EMBL/GenBank/DDBJ databases">
        <title>Complete sequence of Clostridium formicaceticum DSM 92.</title>
        <authorList>
            <person name="Poehlein A."/>
            <person name="Karl M."/>
            <person name="Bengelsdorf F.R."/>
            <person name="Duerre P."/>
            <person name="Daniel R."/>
        </authorList>
    </citation>
    <scope>NUCLEOTIDE SEQUENCE [LARGE SCALE GENOMIC DNA]</scope>
    <source>
        <strain evidence="8 9">DSM 92</strain>
    </source>
</reference>
<evidence type="ECO:0000313" key="9">
    <source>
        <dbReference type="Proteomes" id="UP000192478"/>
    </source>
</evidence>
<evidence type="ECO:0000256" key="6">
    <source>
        <dbReference type="SAM" id="SignalP"/>
    </source>
</evidence>
<dbReference type="SUPFAM" id="SSF53807">
    <property type="entry name" value="Helical backbone' metal receptor"/>
    <property type="match status" value="1"/>
</dbReference>
<comment type="subcellular location">
    <subcellularLocation>
        <location evidence="1">Cell envelope</location>
    </subcellularLocation>
</comment>
<dbReference type="RefSeq" id="WP_242950343.1">
    <property type="nucleotide sequence ID" value="NZ_CP020559.1"/>
</dbReference>
<dbReference type="PANTHER" id="PTHR30532:SF28">
    <property type="entry name" value="PETROBACTIN-BINDING PROTEIN YCLQ"/>
    <property type="match status" value="1"/>
</dbReference>
<evidence type="ECO:0000259" key="7">
    <source>
        <dbReference type="PROSITE" id="PS50983"/>
    </source>
</evidence>
<dbReference type="PANTHER" id="PTHR30532">
    <property type="entry name" value="IRON III DICITRATE-BINDING PERIPLASMIC PROTEIN"/>
    <property type="match status" value="1"/>
</dbReference>
<comment type="similarity">
    <text evidence="2">Belongs to the bacterial solute-binding protein 8 family.</text>
</comment>
<sequence>MFKMFKKKGFVLSVLLFMISVVGLTACSSAGNTGSQESSKETVEAEVLTITHELGETTLEKNPQKVIVFDYATLDTLNQMGVEVMGLPKSNIPQYLEKYNDSQYADVGTLFEPNYEKIYELQPDLIFISGRQADLYEEFEKIAPTVYLTIDTQDYIGSFGKNLTTLGEIFEKEDFVQNQSQKIQEKITKLNQEVIASEKKALVIMANDGALNAYGKGSRFNIIHNEFGFAAADENIEVANHGQSISFEYIVEKNPEIIFVIDRAAVTGGTTGAEQVLDNDLVKMTDAYKNDAIHYLSSHIWYVASGGLEGTNIMIEEAQAAIQ</sequence>
<dbReference type="Pfam" id="PF01497">
    <property type="entry name" value="Peripla_BP_2"/>
    <property type="match status" value="1"/>
</dbReference>
<dbReference type="GO" id="GO:0030288">
    <property type="term" value="C:outer membrane-bounded periplasmic space"/>
    <property type="evidence" value="ECO:0007669"/>
    <property type="project" value="TreeGrafter"/>
</dbReference>
<evidence type="ECO:0000256" key="1">
    <source>
        <dbReference type="ARBA" id="ARBA00004196"/>
    </source>
</evidence>
<accession>A0AAC9WG79</accession>
<evidence type="ECO:0000256" key="4">
    <source>
        <dbReference type="ARBA" id="ARBA00022729"/>
    </source>
</evidence>
<organism evidence="8 9">
    <name type="scientific">Clostridium formicaceticum</name>
    <dbReference type="NCBI Taxonomy" id="1497"/>
    <lineage>
        <taxon>Bacteria</taxon>
        <taxon>Bacillati</taxon>
        <taxon>Bacillota</taxon>
        <taxon>Clostridia</taxon>
        <taxon>Eubacteriales</taxon>
        <taxon>Clostridiaceae</taxon>
        <taxon>Clostridium</taxon>
    </lineage>
</organism>
<dbReference type="InterPro" id="IPR002491">
    <property type="entry name" value="ABC_transptr_periplasmic_BD"/>
</dbReference>
<dbReference type="InterPro" id="IPR033870">
    <property type="entry name" value="FatB"/>
</dbReference>
<dbReference type="Gene3D" id="3.40.50.1980">
    <property type="entry name" value="Nitrogenase molybdenum iron protein domain"/>
    <property type="match status" value="2"/>
</dbReference>
<dbReference type="PROSITE" id="PS51257">
    <property type="entry name" value="PROKAR_LIPOPROTEIN"/>
    <property type="match status" value="1"/>
</dbReference>
<feature type="domain" description="Fe/B12 periplasmic-binding" evidence="7">
    <location>
        <begin position="65"/>
        <end position="323"/>
    </location>
</feature>
<gene>
    <name evidence="8" type="primary">yclQ</name>
    <name evidence="8" type="ORF">CLFO_20280</name>
</gene>
<evidence type="ECO:0000313" key="8">
    <source>
        <dbReference type="EMBL" id="ARE87628.1"/>
    </source>
</evidence>
<evidence type="ECO:0000256" key="2">
    <source>
        <dbReference type="ARBA" id="ARBA00008814"/>
    </source>
</evidence>
<dbReference type="PROSITE" id="PS50983">
    <property type="entry name" value="FE_B12_PBP"/>
    <property type="match status" value="1"/>
</dbReference>
<keyword evidence="5" id="KW-0175">Coiled coil</keyword>
<dbReference type="AlphaFoldDB" id="A0AAC9WG79"/>
<evidence type="ECO:0000256" key="3">
    <source>
        <dbReference type="ARBA" id="ARBA00022448"/>
    </source>
</evidence>
<protein>
    <submittedName>
        <fullName evidence="8">ABC transporter solute-binding protein YclQ</fullName>
    </submittedName>
</protein>
<proteinExistence type="inferred from homology"/>
<dbReference type="InterPro" id="IPR051313">
    <property type="entry name" value="Bact_iron-sidero_bind"/>
</dbReference>
<dbReference type="Proteomes" id="UP000192478">
    <property type="component" value="Chromosome"/>
</dbReference>
<dbReference type="GO" id="GO:1901678">
    <property type="term" value="P:iron coordination entity transport"/>
    <property type="evidence" value="ECO:0007669"/>
    <property type="project" value="UniProtKB-ARBA"/>
</dbReference>
<name>A0AAC9WG79_9CLOT</name>
<dbReference type="EMBL" id="CP020559">
    <property type="protein sequence ID" value="ARE87628.1"/>
    <property type="molecule type" value="Genomic_DNA"/>
</dbReference>
<evidence type="ECO:0000256" key="5">
    <source>
        <dbReference type="SAM" id="Coils"/>
    </source>
</evidence>
<feature type="coiled-coil region" evidence="5">
    <location>
        <begin position="173"/>
        <end position="200"/>
    </location>
</feature>
<keyword evidence="4 6" id="KW-0732">Signal</keyword>